<accession>A0A6A6LAX4</accession>
<feature type="domain" description="Disease resistance R13L4/SHOC-2-like LRR" evidence="2">
    <location>
        <begin position="180"/>
        <end position="507"/>
    </location>
</feature>
<sequence>MPLFRHSYSNSRSHFYGEMPSGTRTTTETHVIPSSIIQQDEDKGQTSSLAAFKSNYEKLPHYLKSCLDYCYVVSNELFMDMDKGNVVRLLLAQGLIPEKPGEIMEDTAENIINELIGLEMLHELYLFDGLIIEVSEFYEKSCLLEVEEQDFVSKAADSPIHAYIIDFEEDLPPNFKSLLIRSLIIEFYSPRRWQTICGLQFLLVLKLMNLVEYLPDEVGDLVHLKYLYLRCSSKMKTLPRTIANLQKLQTLHLTNYSNLFQLPVEILNIKQLRHLLFIDMSTDVAIRIPRGIGTLANLHTCTGVYAGAGIASELSSLTQLRKLDVSKVSDDHAGELFASIIKLENLVSLSLTAEQPWWVTLLPELEPFSPPPHLQELILRGGLVEMPNWLPSVENLTILELYQSNLLEEPSSVLQYLPKLKHLKLWEAYKAKLIGKKFCDVGGFPQLETLIIASENLVEWTEIINGAFPSLRYLRFYNCGKLRFLPEGLQNISTIQELYVKVLHSDLARRLNGKENYKIKHISKFHWYLDEIDR</sequence>
<dbReference type="InterPro" id="IPR032675">
    <property type="entry name" value="LRR_dom_sf"/>
</dbReference>
<proteinExistence type="predicted"/>
<dbReference type="InterPro" id="IPR055414">
    <property type="entry name" value="LRR_R13L4/SHOC2-like"/>
</dbReference>
<dbReference type="Gene3D" id="3.80.10.10">
    <property type="entry name" value="Ribonuclease Inhibitor"/>
    <property type="match status" value="2"/>
</dbReference>
<dbReference type="SUPFAM" id="SSF52058">
    <property type="entry name" value="L domain-like"/>
    <property type="match status" value="1"/>
</dbReference>
<dbReference type="AlphaFoldDB" id="A0A6A6LAX4"/>
<dbReference type="Proteomes" id="UP000467840">
    <property type="component" value="Chromosome 1"/>
</dbReference>
<dbReference type="PANTHER" id="PTHR47186">
    <property type="entry name" value="LEUCINE-RICH REPEAT-CONTAINING PROTEIN 57"/>
    <property type="match status" value="1"/>
</dbReference>
<dbReference type="EMBL" id="JAAGAX010000011">
    <property type="protein sequence ID" value="KAF2298562.1"/>
    <property type="molecule type" value="Genomic_DNA"/>
</dbReference>
<dbReference type="PANTHER" id="PTHR47186:SF12">
    <property type="entry name" value="NB-ARC DOMAIN-CONTAINING PROTEIN"/>
    <property type="match status" value="1"/>
</dbReference>
<evidence type="ECO:0000259" key="2">
    <source>
        <dbReference type="Pfam" id="PF23598"/>
    </source>
</evidence>
<protein>
    <recommendedName>
        <fullName evidence="2">Disease resistance R13L4/SHOC-2-like LRR domain-containing protein</fullName>
    </recommendedName>
</protein>
<gene>
    <name evidence="3" type="ORF">GH714_024122</name>
</gene>
<reference evidence="3 4" key="1">
    <citation type="journal article" date="2020" name="Mol. Plant">
        <title>The Chromosome-Based Rubber Tree Genome Provides New Insights into Spurge Genome Evolution and Rubber Biosynthesis.</title>
        <authorList>
            <person name="Liu J."/>
            <person name="Shi C."/>
            <person name="Shi C.C."/>
            <person name="Li W."/>
            <person name="Zhang Q.J."/>
            <person name="Zhang Y."/>
            <person name="Li K."/>
            <person name="Lu H.F."/>
            <person name="Shi C."/>
            <person name="Zhu S.T."/>
            <person name="Xiao Z.Y."/>
            <person name="Nan H."/>
            <person name="Yue Y."/>
            <person name="Zhu X.G."/>
            <person name="Wu Y."/>
            <person name="Hong X.N."/>
            <person name="Fan G.Y."/>
            <person name="Tong Y."/>
            <person name="Zhang D."/>
            <person name="Mao C.L."/>
            <person name="Liu Y.L."/>
            <person name="Hao S.J."/>
            <person name="Liu W.Q."/>
            <person name="Lv M.Q."/>
            <person name="Zhang H.B."/>
            <person name="Liu Y."/>
            <person name="Hu-Tang G.R."/>
            <person name="Wang J.P."/>
            <person name="Wang J.H."/>
            <person name="Sun Y.H."/>
            <person name="Ni S.B."/>
            <person name="Chen W.B."/>
            <person name="Zhang X.C."/>
            <person name="Jiao Y.N."/>
            <person name="Eichler E.E."/>
            <person name="Li G.H."/>
            <person name="Liu X."/>
            <person name="Gao L.Z."/>
        </authorList>
    </citation>
    <scope>NUCLEOTIDE SEQUENCE [LARGE SCALE GENOMIC DNA]</scope>
    <source>
        <strain evidence="4">cv. GT1</strain>
        <tissue evidence="3">Leaf</tissue>
    </source>
</reference>
<keyword evidence="4" id="KW-1185">Reference proteome</keyword>
<organism evidence="3 4">
    <name type="scientific">Hevea brasiliensis</name>
    <name type="common">Para rubber tree</name>
    <name type="synonym">Siphonia brasiliensis</name>
    <dbReference type="NCBI Taxonomy" id="3981"/>
    <lineage>
        <taxon>Eukaryota</taxon>
        <taxon>Viridiplantae</taxon>
        <taxon>Streptophyta</taxon>
        <taxon>Embryophyta</taxon>
        <taxon>Tracheophyta</taxon>
        <taxon>Spermatophyta</taxon>
        <taxon>Magnoliopsida</taxon>
        <taxon>eudicotyledons</taxon>
        <taxon>Gunneridae</taxon>
        <taxon>Pentapetalae</taxon>
        <taxon>rosids</taxon>
        <taxon>fabids</taxon>
        <taxon>Malpighiales</taxon>
        <taxon>Euphorbiaceae</taxon>
        <taxon>Crotonoideae</taxon>
        <taxon>Micrandreae</taxon>
        <taxon>Hevea</taxon>
    </lineage>
</organism>
<dbReference type="Pfam" id="PF23598">
    <property type="entry name" value="LRR_14"/>
    <property type="match status" value="1"/>
</dbReference>
<keyword evidence="1" id="KW-0677">Repeat</keyword>
<evidence type="ECO:0000313" key="3">
    <source>
        <dbReference type="EMBL" id="KAF2298562.1"/>
    </source>
</evidence>
<evidence type="ECO:0000313" key="4">
    <source>
        <dbReference type="Proteomes" id="UP000467840"/>
    </source>
</evidence>
<evidence type="ECO:0000256" key="1">
    <source>
        <dbReference type="ARBA" id="ARBA00022737"/>
    </source>
</evidence>
<name>A0A6A6LAX4_HEVBR</name>
<comment type="caution">
    <text evidence="3">The sequence shown here is derived from an EMBL/GenBank/DDBJ whole genome shotgun (WGS) entry which is preliminary data.</text>
</comment>